<name>A0A944MAG6_9GAMM</name>
<proteinExistence type="predicted"/>
<evidence type="ECO:0000313" key="1">
    <source>
        <dbReference type="EMBL" id="MBT2990253.1"/>
    </source>
</evidence>
<dbReference type="EMBL" id="JAHHGM010000015">
    <property type="protein sequence ID" value="MBT2990253.1"/>
    <property type="molecule type" value="Genomic_DNA"/>
</dbReference>
<sequence length="146" mass="17363">MKYNIQIFLGLMLFLIYVTQICLAEDSPRYIWNKRLNQLPVQQREFVEDIVEAFRNADMDLGRHRLHSEVLKNFECSNRFLKIFKMSTIKEQYAVKVKPGKTPDSLHFSIRHQQKGEDSKRSFMKFKNVVEENGRLVIYIKSCVET</sequence>
<dbReference type="AlphaFoldDB" id="A0A944MAG6"/>
<evidence type="ECO:0000313" key="2">
    <source>
        <dbReference type="Proteomes" id="UP000770889"/>
    </source>
</evidence>
<comment type="caution">
    <text evidence="1">The sequence shown here is derived from an EMBL/GenBank/DDBJ whole genome shotgun (WGS) entry which is preliminary data.</text>
</comment>
<accession>A0A944MAG6</accession>
<reference evidence="1 2" key="1">
    <citation type="submission" date="2021-05" db="EMBL/GenBank/DDBJ databases">
        <title>Genetic and Functional Diversity in Clade A Lucinid endosymbionts from the Bahamas.</title>
        <authorList>
            <person name="Giani N.M."/>
            <person name="Engel A.S."/>
            <person name="Campbell B.J."/>
        </authorList>
    </citation>
    <scope>NUCLEOTIDE SEQUENCE [LARGE SCALE GENOMIC DNA]</scope>
    <source>
        <strain evidence="1">LUC16012Gg_MoonRockCtena</strain>
    </source>
</reference>
<gene>
    <name evidence="1" type="ORF">KME65_14965</name>
</gene>
<protein>
    <submittedName>
        <fullName evidence="1">Uncharacterized protein</fullName>
    </submittedName>
</protein>
<dbReference type="Proteomes" id="UP000770889">
    <property type="component" value="Unassembled WGS sequence"/>
</dbReference>
<organism evidence="1 2">
    <name type="scientific">Candidatus Thiodiazotropha taylori</name>
    <dbReference type="NCBI Taxonomy" id="2792791"/>
    <lineage>
        <taxon>Bacteria</taxon>
        <taxon>Pseudomonadati</taxon>
        <taxon>Pseudomonadota</taxon>
        <taxon>Gammaproteobacteria</taxon>
        <taxon>Chromatiales</taxon>
        <taxon>Sedimenticolaceae</taxon>
        <taxon>Candidatus Thiodiazotropha</taxon>
    </lineage>
</organism>